<dbReference type="InterPro" id="IPR013785">
    <property type="entry name" value="Aldolase_TIM"/>
</dbReference>
<evidence type="ECO:0000256" key="1">
    <source>
        <dbReference type="ARBA" id="ARBA00022630"/>
    </source>
</evidence>
<dbReference type="PANTHER" id="PTHR32332">
    <property type="entry name" value="2-NITROPROPANE DIOXYGENASE"/>
    <property type="match status" value="1"/>
</dbReference>
<dbReference type="GO" id="GO:0018580">
    <property type="term" value="F:nitronate monooxygenase activity"/>
    <property type="evidence" value="ECO:0007669"/>
    <property type="project" value="InterPro"/>
</dbReference>
<keyword evidence="5" id="KW-1185">Reference proteome</keyword>
<evidence type="ECO:0000256" key="2">
    <source>
        <dbReference type="ARBA" id="ARBA00022643"/>
    </source>
</evidence>
<dbReference type="Proteomes" id="UP001385951">
    <property type="component" value="Unassembled WGS sequence"/>
</dbReference>
<evidence type="ECO:0000313" key="4">
    <source>
        <dbReference type="EMBL" id="KAK7679463.1"/>
    </source>
</evidence>
<name>A0AAW0FD49_9APHY</name>
<dbReference type="SUPFAM" id="SSF51412">
    <property type="entry name" value="Inosine monophosphate dehydrogenase (IMPDH)"/>
    <property type="match status" value="1"/>
</dbReference>
<sequence>MAQISTKLTRLIDINVPITCPPMANTSSAVLATEVTLGGGLGFLTADYGDVQALRQSLADARGLLKIEATGNLPIGVGFLTWKLEEHHDSSRAYDMIDAALSNKVKAIWFSFGRHIHTWIQRVRQWDKLHLQDTKVFVLVSSLQEAKVASKDWGADVLVAQGIEAGGHGASYAPPTLSLVTSILKHLPENGPPVVAAGGLSNGSHVAAFLTLGASGAVLGTRFLLTPESRYTDAQRARLLTASAESTVRTLAFDQVRGTLGWPEGIDGRGTRNAIVDQFEAGLGIEELRARVKEGTSRDDPDYMIIWAGTGVGDMTEIKGAKVLVQEMHQEIVRRLKAGAALIEAEKVGN</sequence>
<reference evidence="4 5" key="1">
    <citation type="submission" date="2022-09" db="EMBL/GenBank/DDBJ databases">
        <authorList>
            <person name="Palmer J.M."/>
        </authorList>
    </citation>
    <scope>NUCLEOTIDE SEQUENCE [LARGE SCALE GENOMIC DNA]</scope>
    <source>
        <strain evidence="4 5">DSM 7382</strain>
    </source>
</reference>
<evidence type="ECO:0000256" key="3">
    <source>
        <dbReference type="ARBA" id="ARBA00023002"/>
    </source>
</evidence>
<gene>
    <name evidence="4" type="ORF">QCA50_017517</name>
</gene>
<dbReference type="PANTHER" id="PTHR32332:SF31">
    <property type="entry name" value="2-NITROPROPANE DIOXYGENASE FAMILY, PUTATIVE (AFU_ORTHOLOGUE AFUA_2G09850)-RELATED"/>
    <property type="match status" value="1"/>
</dbReference>
<protein>
    <recommendedName>
        <fullName evidence="6">Nitronate monooxygenase domain-containing protein</fullName>
    </recommendedName>
</protein>
<keyword evidence="1" id="KW-0285">Flavoprotein</keyword>
<keyword evidence="3" id="KW-0560">Oxidoreductase</keyword>
<evidence type="ECO:0000313" key="5">
    <source>
        <dbReference type="Proteomes" id="UP001385951"/>
    </source>
</evidence>
<keyword evidence="2" id="KW-0288">FMN</keyword>
<dbReference type="Pfam" id="PF03060">
    <property type="entry name" value="NMO"/>
    <property type="match status" value="1"/>
</dbReference>
<evidence type="ECO:0008006" key="6">
    <source>
        <dbReference type="Google" id="ProtNLM"/>
    </source>
</evidence>
<organism evidence="4 5">
    <name type="scientific">Cerrena zonata</name>
    <dbReference type="NCBI Taxonomy" id="2478898"/>
    <lineage>
        <taxon>Eukaryota</taxon>
        <taxon>Fungi</taxon>
        <taxon>Dikarya</taxon>
        <taxon>Basidiomycota</taxon>
        <taxon>Agaricomycotina</taxon>
        <taxon>Agaricomycetes</taxon>
        <taxon>Polyporales</taxon>
        <taxon>Cerrenaceae</taxon>
        <taxon>Cerrena</taxon>
    </lineage>
</organism>
<dbReference type="Gene3D" id="3.20.20.70">
    <property type="entry name" value="Aldolase class I"/>
    <property type="match status" value="1"/>
</dbReference>
<dbReference type="AlphaFoldDB" id="A0AAW0FD49"/>
<accession>A0AAW0FD49</accession>
<dbReference type="EMBL" id="JASBNA010000059">
    <property type="protein sequence ID" value="KAK7679463.1"/>
    <property type="molecule type" value="Genomic_DNA"/>
</dbReference>
<proteinExistence type="predicted"/>
<dbReference type="CDD" id="cd04730">
    <property type="entry name" value="NPD_like"/>
    <property type="match status" value="1"/>
</dbReference>
<comment type="caution">
    <text evidence="4">The sequence shown here is derived from an EMBL/GenBank/DDBJ whole genome shotgun (WGS) entry which is preliminary data.</text>
</comment>
<dbReference type="InterPro" id="IPR004136">
    <property type="entry name" value="NMO"/>
</dbReference>